<feature type="compositionally biased region" description="Low complexity" evidence="1">
    <location>
        <begin position="110"/>
        <end position="120"/>
    </location>
</feature>
<dbReference type="EMBL" id="BGPR01000132">
    <property type="protein sequence ID" value="GBL97684.1"/>
    <property type="molecule type" value="Genomic_DNA"/>
</dbReference>
<feature type="region of interest" description="Disordered" evidence="1">
    <location>
        <begin position="110"/>
        <end position="135"/>
    </location>
</feature>
<evidence type="ECO:0000313" key="3">
    <source>
        <dbReference type="EMBL" id="GBL97684.1"/>
    </source>
</evidence>
<proteinExistence type="predicted"/>
<reference evidence="3 4" key="1">
    <citation type="journal article" date="2019" name="Sci. Rep.">
        <title>Orb-weaving spider Araneus ventricosus genome elucidates the spidroin gene catalogue.</title>
        <authorList>
            <person name="Kono N."/>
            <person name="Nakamura H."/>
            <person name="Ohtoshi R."/>
            <person name="Moran D.A.P."/>
            <person name="Shinohara A."/>
            <person name="Yoshida Y."/>
            <person name="Fujiwara M."/>
            <person name="Mori M."/>
            <person name="Tomita M."/>
            <person name="Arakawa K."/>
        </authorList>
    </citation>
    <scope>NUCLEOTIDE SEQUENCE [LARGE SCALE GENOMIC DNA]</scope>
</reference>
<evidence type="ECO:0000313" key="4">
    <source>
        <dbReference type="Proteomes" id="UP000499080"/>
    </source>
</evidence>
<dbReference type="AlphaFoldDB" id="A0A4Y2C2Z7"/>
<organism evidence="3 4">
    <name type="scientific">Araneus ventricosus</name>
    <name type="common">Orbweaver spider</name>
    <name type="synonym">Epeira ventricosa</name>
    <dbReference type="NCBI Taxonomy" id="182803"/>
    <lineage>
        <taxon>Eukaryota</taxon>
        <taxon>Metazoa</taxon>
        <taxon>Ecdysozoa</taxon>
        <taxon>Arthropoda</taxon>
        <taxon>Chelicerata</taxon>
        <taxon>Arachnida</taxon>
        <taxon>Araneae</taxon>
        <taxon>Araneomorphae</taxon>
        <taxon>Entelegynae</taxon>
        <taxon>Araneoidea</taxon>
        <taxon>Araneidae</taxon>
        <taxon>Araneus</taxon>
    </lineage>
</organism>
<feature type="signal peptide" evidence="2">
    <location>
        <begin position="1"/>
        <end position="24"/>
    </location>
</feature>
<accession>A0A4Y2C2Z7</accession>
<feature type="chain" id="PRO_5021330441" description="EGF-like domain-containing protein" evidence="2">
    <location>
        <begin position="25"/>
        <end position="135"/>
    </location>
</feature>
<evidence type="ECO:0000256" key="1">
    <source>
        <dbReference type="SAM" id="MobiDB-lite"/>
    </source>
</evidence>
<evidence type="ECO:0000256" key="2">
    <source>
        <dbReference type="SAM" id="SignalP"/>
    </source>
</evidence>
<gene>
    <name evidence="3" type="ORF">AVEN_248638_1</name>
</gene>
<keyword evidence="2" id="KW-0732">Signal</keyword>
<keyword evidence="4" id="KW-1185">Reference proteome</keyword>
<sequence length="135" mass="14650">MPPRSHHLGWLLGLAVLAITVCRPAHMQGLLSCSSNPCKNGASCVSNPRGESYCKHPEQLRHAKVKKRCSLVSASYCSASLRSSDVPGKKSSQRIVSHFHLAPVPYELAAASRGRRSQASPVLKDKPVQHEITES</sequence>
<name>A0A4Y2C2Z7_ARAVE</name>
<comment type="caution">
    <text evidence="3">The sequence shown here is derived from an EMBL/GenBank/DDBJ whole genome shotgun (WGS) entry which is preliminary data.</text>
</comment>
<dbReference type="Proteomes" id="UP000499080">
    <property type="component" value="Unassembled WGS sequence"/>
</dbReference>
<evidence type="ECO:0008006" key="5">
    <source>
        <dbReference type="Google" id="ProtNLM"/>
    </source>
</evidence>
<protein>
    <recommendedName>
        <fullName evidence="5">EGF-like domain-containing protein</fullName>
    </recommendedName>
</protein>
<dbReference type="OrthoDB" id="6437055at2759"/>
<feature type="compositionally biased region" description="Basic and acidic residues" evidence="1">
    <location>
        <begin position="123"/>
        <end position="135"/>
    </location>
</feature>